<evidence type="ECO:0008006" key="3">
    <source>
        <dbReference type="Google" id="ProtNLM"/>
    </source>
</evidence>
<organism evidence="1 2">
    <name type="scientific">Chungangia koreensis</name>
    <dbReference type="NCBI Taxonomy" id="752657"/>
    <lineage>
        <taxon>Bacteria</taxon>
        <taxon>Bacillati</taxon>
        <taxon>Bacillota</taxon>
        <taxon>Bacilli</taxon>
        <taxon>Lactobacillales</taxon>
        <taxon>Chungangia</taxon>
    </lineage>
</organism>
<protein>
    <recommendedName>
        <fullName evidence="3">DUF4747 domain-containing protein</fullName>
    </recommendedName>
</protein>
<name>A0ABV8X6B7_9LACT</name>
<keyword evidence="2" id="KW-1185">Reference proteome</keyword>
<sequence>MATFYTAKFNFNEKIHKIREGEENLAELLEKVFTGINQDARIVDDKDEEITYKFIQLFHDQQDYVLNGTLVKYYDGINSHYDEIEDDVIDNPANNKADYVSFSFDIHKEVIGFVPKQTFTKESFIKYFTLLVEECVPEVGNVVLILINDAGQLEEKFKRIKVLKEIEVSLIPSNSDQKSIGELLEILGEDVKDTNAQNLKMKLTGTIKEPLKKNSKLINEFISLAKKAYAKVRAIGRDDNGNPFEIDSEKHTLLKRPVHNSNRNSLPVIAELTEEAGKIYTAQRANEVMRNEREEGRE</sequence>
<dbReference type="Pfam" id="PF15931">
    <property type="entry name" value="DUF4747"/>
    <property type="match status" value="1"/>
</dbReference>
<comment type="caution">
    <text evidence="1">The sequence shown here is derived from an EMBL/GenBank/DDBJ whole genome shotgun (WGS) entry which is preliminary data.</text>
</comment>
<evidence type="ECO:0000313" key="1">
    <source>
        <dbReference type="EMBL" id="MFC4411451.1"/>
    </source>
</evidence>
<dbReference type="RefSeq" id="WP_378156412.1">
    <property type="nucleotide sequence ID" value="NZ_JBHSEC010000020.1"/>
</dbReference>
<dbReference type="InterPro" id="IPR031832">
    <property type="entry name" value="DUF4747"/>
</dbReference>
<accession>A0ABV8X6B7</accession>
<reference evidence="2" key="1">
    <citation type="journal article" date="2019" name="Int. J. Syst. Evol. Microbiol.">
        <title>The Global Catalogue of Microorganisms (GCM) 10K type strain sequencing project: providing services to taxonomists for standard genome sequencing and annotation.</title>
        <authorList>
            <consortium name="The Broad Institute Genomics Platform"/>
            <consortium name="The Broad Institute Genome Sequencing Center for Infectious Disease"/>
            <person name="Wu L."/>
            <person name="Ma J."/>
        </authorList>
    </citation>
    <scope>NUCLEOTIDE SEQUENCE [LARGE SCALE GENOMIC DNA]</scope>
    <source>
        <strain evidence="2">CCUG 59778</strain>
    </source>
</reference>
<dbReference type="EMBL" id="JBHSEC010000020">
    <property type="protein sequence ID" value="MFC4411451.1"/>
    <property type="molecule type" value="Genomic_DNA"/>
</dbReference>
<dbReference type="Proteomes" id="UP001595817">
    <property type="component" value="Unassembled WGS sequence"/>
</dbReference>
<proteinExistence type="predicted"/>
<evidence type="ECO:0000313" key="2">
    <source>
        <dbReference type="Proteomes" id="UP001595817"/>
    </source>
</evidence>
<gene>
    <name evidence="1" type="ORF">ACFOZY_13570</name>
</gene>